<dbReference type="InterPro" id="IPR020904">
    <property type="entry name" value="Sc_DH/Rdtase_CS"/>
</dbReference>
<evidence type="ECO:0000256" key="2">
    <source>
        <dbReference type="ARBA" id="ARBA00022857"/>
    </source>
</evidence>
<keyword evidence="3" id="KW-0560">Oxidoreductase</keyword>
<accession>A0ABP0B1M8</accession>
<dbReference type="EMBL" id="CAWUHC010000010">
    <property type="protein sequence ID" value="CAK7213420.1"/>
    <property type="molecule type" value="Genomic_DNA"/>
</dbReference>
<comment type="caution">
    <text evidence="4">The sequence shown here is derived from an EMBL/GenBank/DDBJ whole genome shotgun (WGS) entry which is preliminary data.</text>
</comment>
<evidence type="ECO:0000313" key="5">
    <source>
        <dbReference type="Proteomes" id="UP001642406"/>
    </source>
</evidence>
<evidence type="ECO:0000256" key="1">
    <source>
        <dbReference type="ARBA" id="ARBA00006484"/>
    </source>
</evidence>
<gene>
    <name evidence="4" type="ORF">SBRCBS47491_001789</name>
</gene>
<dbReference type="Pfam" id="PF00106">
    <property type="entry name" value="adh_short"/>
    <property type="match status" value="1"/>
</dbReference>
<dbReference type="Gene3D" id="3.40.50.720">
    <property type="entry name" value="NAD(P)-binding Rossmann-like Domain"/>
    <property type="match status" value="1"/>
</dbReference>
<evidence type="ECO:0000313" key="4">
    <source>
        <dbReference type="EMBL" id="CAK7213420.1"/>
    </source>
</evidence>
<dbReference type="PROSITE" id="PS00061">
    <property type="entry name" value="ADH_SHORT"/>
    <property type="match status" value="1"/>
</dbReference>
<reference evidence="4 5" key="1">
    <citation type="submission" date="2024-01" db="EMBL/GenBank/DDBJ databases">
        <authorList>
            <person name="Allen C."/>
            <person name="Tagirdzhanova G."/>
        </authorList>
    </citation>
    <scope>NUCLEOTIDE SEQUENCE [LARGE SCALE GENOMIC DNA]</scope>
</reference>
<evidence type="ECO:0000256" key="3">
    <source>
        <dbReference type="ARBA" id="ARBA00023002"/>
    </source>
</evidence>
<dbReference type="Proteomes" id="UP001642406">
    <property type="component" value="Unassembled WGS sequence"/>
</dbReference>
<keyword evidence="5" id="KW-1185">Reference proteome</keyword>
<protein>
    <recommendedName>
        <fullName evidence="6">NAD(P)-binding protein</fullName>
    </recommendedName>
</protein>
<dbReference type="InterPro" id="IPR002347">
    <property type="entry name" value="SDR_fam"/>
</dbReference>
<comment type="similarity">
    <text evidence="1">Belongs to the short-chain dehydrogenases/reductases (SDR) family.</text>
</comment>
<dbReference type="InterPro" id="IPR036291">
    <property type="entry name" value="NAD(P)-bd_dom_sf"/>
</dbReference>
<sequence length="307" mass="33057">MAARKIKASLLWQAARPSLLPTSQRRLYSSKPTKTALITGGGSGLGLRVARDLAARGGWQLHIADKNGAAAFKAANEIPGATPYEVDVADYNGLARVFQYAYASSGGRLDFVFANAGVPGLEPIYDKHDTGLQSPPEINLTTVRVLYDSVIYSWYLGMHYFRETLKTHDRSQIDPNMVITASCMALYNPDLNPIYTGAKHGAVGFMRCVAPLSHSQGVRVNAILPGSFRSGLLSPEGWKTFPAAAETPVDKVAEAVYILLDNKDPYLASETRIDGRSQPKADGSLWGEALEISGNGLGASEFRAGHS</sequence>
<keyword evidence="2" id="KW-0521">NADP</keyword>
<dbReference type="PRINTS" id="PR00081">
    <property type="entry name" value="GDHRDH"/>
</dbReference>
<organism evidence="4 5">
    <name type="scientific">Sporothrix bragantina</name>
    <dbReference type="NCBI Taxonomy" id="671064"/>
    <lineage>
        <taxon>Eukaryota</taxon>
        <taxon>Fungi</taxon>
        <taxon>Dikarya</taxon>
        <taxon>Ascomycota</taxon>
        <taxon>Pezizomycotina</taxon>
        <taxon>Sordariomycetes</taxon>
        <taxon>Sordariomycetidae</taxon>
        <taxon>Ophiostomatales</taxon>
        <taxon>Ophiostomataceae</taxon>
        <taxon>Sporothrix</taxon>
    </lineage>
</organism>
<dbReference type="PANTHER" id="PTHR44229:SF4">
    <property type="entry name" value="15-HYDROXYPROSTAGLANDIN DEHYDROGENASE [NAD(+)]"/>
    <property type="match status" value="1"/>
</dbReference>
<proteinExistence type="inferred from homology"/>
<name>A0ABP0B1M8_9PEZI</name>
<evidence type="ECO:0008006" key="6">
    <source>
        <dbReference type="Google" id="ProtNLM"/>
    </source>
</evidence>
<dbReference type="SUPFAM" id="SSF51735">
    <property type="entry name" value="NAD(P)-binding Rossmann-fold domains"/>
    <property type="match status" value="1"/>
</dbReference>
<dbReference type="PANTHER" id="PTHR44229">
    <property type="entry name" value="15-HYDROXYPROSTAGLANDIN DEHYDROGENASE [NAD(+)]"/>
    <property type="match status" value="1"/>
</dbReference>